<organism evidence="1 2">
    <name type="scientific">Methylobacterium marchantiae</name>
    <dbReference type="NCBI Taxonomy" id="600331"/>
    <lineage>
        <taxon>Bacteria</taxon>
        <taxon>Pseudomonadati</taxon>
        <taxon>Pseudomonadota</taxon>
        <taxon>Alphaproteobacteria</taxon>
        <taxon>Hyphomicrobiales</taxon>
        <taxon>Methylobacteriaceae</taxon>
        <taxon>Methylobacterium</taxon>
    </lineage>
</organism>
<proteinExistence type="predicted"/>
<reference evidence="2" key="1">
    <citation type="journal article" date="2019" name="Int. J. Syst. Evol. Microbiol.">
        <title>The Global Catalogue of Microorganisms (GCM) 10K type strain sequencing project: providing services to taxonomists for standard genome sequencing and annotation.</title>
        <authorList>
            <consortium name="The Broad Institute Genomics Platform"/>
            <consortium name="The Broad Institute Genome Sequencing Center for Infectious Disease"/>
            <person name="Wu L."/>
            <person name="Ma J."/>
        </authorList>
    </citation>
    <scope>NUCLEOTIDE SEQUENCE [LARGE SCALE GENOMIC DNA]</scope>
    <source>
        <strain evidence="2">CCUG 56108</strain>
    </source>
</reference>
<sequence length="94" mass="10647">MTLWSDEVRGVEGNFLGLIDGRDRTIQFLFEAGVPDDVDDAGHLRIVLMDFPQPELSGSYSRRVAIGEVHRLIEIAFRTGADHRQFGELIFTAW</sequence>
<accession>A0ABW3X5W2</accession>
<keyword evidence="2" id="KW-1185">Reference proteome</keyword>
<dbReference type="RefSeq" id="WP_238208690.1">
    <property type="nucleotide sequence ID" value="NZ_JBHTND010000051.1"/>
</dbReference>
<gene>
    <name evidence="1" type="ORF">ACFQ4G_21145</name>
</gene>
<protein>
    <submittedName>
        <fullName evidence="1">Uncharacterized protein</fullName>
    </submittedName>
</protein>
<name>A0ABW3X5W2_9HYPH</name>
<dbReference type="Proteomes" id="UP001597176">
    <property type="component" value="Unassembled WGS sequence"/>
</dbReference>
<dbReference type="EMBL" id="JBHTND010000051">
    <property type="protein sequence ID" value="MFD1304074.1"/>
    <property type="molecule type" value="Genomic_DNA"/>
</dbReference>
<comment type="caution">
    <text evidence="1">The sequence shown here is derived from an EMBL/GenBank/DDBJ whole genome shotgun (WGS) entry which is preliminary data.</text>
</comment>
<evidence type="ECO:0000313" key="1">
    <source>
        <dbReference type="EMBL" id="MFD1304074.1"/>
    </source>
</evidence>
<evidence type="ECO:0000313" key="2">
    <source>
        <dbReference type="Proteomes" id="UP001597176"/>
    </source>
</evidence>